<dbReference type="STRING" id="1453498.LG45_00750"/>
<dbReference type="RefSeq" id="WP_035123441.1">
    <property type="nucleotide sequence ID" value="NZ_JRHH01000001.1"/>
</dbReference>
<sequence length="192" mass="22357">MNRENLYKELSNKLFETFYVDDLKYGRQQKDGSYKLIKERITPVTIDDMLKNQKSLLTYQELHIVDTALIKWICIDLDIVKSEIDTNEVNEENLKSVKKTSDAISEFLDSKNIPYLIEFSGRRGFHIWIIFDRLITKMDGYNLVNYIYSNVKDSFEKIIVADKFPKTPFVNKNSKGIGYGANSSDIDHPIPI</sequence>
<dbReference type="Gene3D" id="3.90.920.10">
    <property type="entry name" value="DNA primase, PRIM domain"/>
    <property type="match status" value="1"/>
</dbReference>
<dbReference type="Proteomes" id="UP000029554">
    <property type="component" value="Unassembled WGS sequence"/>
</dbReference>
<protein>
    <recommendedName>
        <fullName evidence="1">TOTE conflict system primase domain-containing protein</fullName>
    </recommendedName>
</protein>
<dbReference type="CDD" id="cd00525">
    <property type="entry name" value="AE_Prim_S_like"/>
    <property type="match status" value="1"/>
</dbReference>
<dbReference type="OrthoDB" id="9780724at2"/>
<evidence type="ECO:0000313" key="2">
    <source>
        <dbReference type="EMBL" id="KGD69338.1"/>
    </source>
</evidence>
<dbReference type="eggNOG" id="COG3344">
    <property type="taxonomic scope" value="Bacteria"/>
</dbReference>
<dbReference type="AlphaFoldDB" id="A0A095U400"/>
<dbReference type="EMBL" id="JRHH01000001">
    <property type="protein sequence ID" value="KGD69338.1"/>
    <property type="molecule type" value="Genomic_DNA"/>
</dbReference>
<evidence type="ECO:0000259" key="1">
    <source>
        <dbReference type="Pfam" id="PF22548"/>
    </source>
</evidence>
<feature type="domain" description="TOTE conflict system primase" evidence="1">
    <location>
        <begin position="41"/>
        <end position="173"/>
    </location>
</feature>
<keyword evidence="3" id="KW-1185">Reference proteome</keyword>
<evidence type="ECO:0000313" key="3">
    <source>
        <dbReference type="Proteomes" id="UP000029554"/>
    </source>
</evidence>
<dbReference type="SUPFAM" id="SSF56747">
    <property type="entry name" value="Prim-pol domain"/>
    <property type="match status" value="1"/>
</dbReference>
<organism evidence="2 3">
    <name type="scientific">Flavobacterium aquatile LMG 4008 = ATCC 11947</name>
    <dbReference type="NCBI Taxonomy" id="1453498"/>
    <lineage>
        <taxon>Bacteria</taxon>
        <taxon>Pseudomonadati</taxon>
        <taxon>Bacteroidota</taxon>
        <taxon>Flavobacteriia</taxon>
        <taxon>Flavobacteriales</taxon>
        <taxon>Flavobacteriaceae</taxon>
        <taxon>Flavobacterium</taxon>
    </lineage>
</organism>
<comment type="caution">
    <text evidence="2">The sequence shown here is derived from an EMBL/GenBank/DDBJ whole genome shotgun (WGS) entry which is preliminary data.</text>
</comment>
<reference evidence="2 3" key="1">
    <citation type="submission" date="2014-09" db="EMBL/GenBank/DDBJ databases">
        <title>Whole Genome Shotgun of Flavobacterium aquatile LMG 4008.</title>
        <authorList>
            <person name="Gale A.N."/>
            <person name="Pipes S.E."/>
            <person name="Newman J.D."/>
        </authorList>
    </citation>
    <scope>NUCLEOTIDE SEQUENCE [LARGE SCALE GENOMIC DNA]</scope>
    <source>
        <strain evidence="2 3">LMG 4008</strain>
    </source>
</reference>
<gene>
    <name evidence="2" type="ORF">LG45_00750</name>
</gene>
<dbReference type="InterPro" id="IPR054347">
    <property type="entry name" value="TOTE_primase"/>
</dbReference>
<accession>A0A095U400</accession>
<proteinExistence type="predicted"/>
<name>A0A095U400_9FLAO</name>
<dbReference type="Pfam" id="PF22548">
    <property type="entry name" value="AEP-TOTE"/>
    <property type="match status" value="1"/>
</dbReference>